<gene>
    <name evidence="4" type="ORF">DW820_00575</name>
</gene>
<feature type="coiled-coil region" evidence="1">
    <location>
        <begin position="245"/>
        <end position="276"/>
    </location>
</feature>
<organism evidence="4 5">
    <name type="scientific">Streptococcus parasanguinis</name>
    <dbReference type="NCBI Taxonomy" id="1318"/>
    <lineage>
        <taxon>Bacteria</taxon>
        <taxon>Bacillati</taxon>
        <taxon>Bacillota</taxon>
        <taxon>Bacilli</taxon>
        <taxon>Lactobacillales</taxon>
        <taxon>Streptococcaceae</taxon>
        <taxon>Streptococcus</taxon>
    </lineage>
</organism>
<comment type="caution">
    <text evidence="4">The sequence shown here is derived from an EMBL/GenBank/DDBJ whole genome shotgun (WGS) entry which is preliminary data.</text>
</comment>
<dbReference type="EMBL" id="QSIO01000001">
    <property type="protein sequence ID" value="RHC95664.1"/>
    <property type="molecule type" value="Genomic_DNA"/>
</dbReference>
<feature type="domain" description="DUF6161" evidence="3">
    <location>
        <begin position="196"/>
        <end position="413"/>
    </location>
</feature>
<dbReference type="RefSeq" id="WP_118095049.1">
    <property type="nucleotide sequence ID" value="NZ_QSIO01000001.1"/>
</dbReference>
<dbReference type="AlphaFoldDB" id="A0A414CKW5"/>
<keyword evidence="2" id="KW-1133">Transmembrane helix</keyword>
<dbReference type="InterPro" id="IPR046159">
    <property type="entry name" value="DUF6161"/>
</dbReference>
<dbReference type="Pfam" id="PF19658">
    <property type="entry name" value="DUF6161"/>
    <property type="match status" value="1"/>
</dbReference>
<evidence type="ECO:0000256" key="2">
    <source>
        <dbReference type="SAM" id="Phobius"/>
    </source>
</evidence>
<feature type="transmembrane region" description="Helical" evidence="2">
    <location>
        <begin position="294"/>
        <end position="312"/>
    </location>
</feature>
<accession>A0A414CKW5</accession>
<reference evidence="4 5" key="1">
    <citation type="submission" date="2018-08" db="EMBL/GenBank/DDBJ databases">
        <title>A genome reference for cultivated species of the human gut microbiota.</title>
        <authorList>
            <person name="Zou Y."/>
            <person name="Xue W."/>
            <person name="Luo G."/>
        </authorList>
    </citation>
    <scope>NUCLEOTIDE SEQUENCE [LARGE SCALE GENOMIC DNA]</scope>
    <source>
        <strain evidence="4 5">AM33-3BH</strain>
    </source>
</reference>
<dbReference type="Proteomes" id="UP000285773">
    <property type="component" value="Unassembled WGS sequence"/>
</dbReference>
<evidence type="ECO:0000256" key="1">
    <source>
        <dbReference type="SAM" id="Coils"/>
    </source>
</evidence>
<protein>
    <recommendedName>
        <fullName evidence="3">DUF6161 domain-containing protein</fullName>
    </recommendedName>
</protein>
<name>A0A414CKW5_STRPA</name>
<proteinExistence type="predicted"/>
<evidence type="ECO:0000259" key="3">
    <source>
        <dbReference type="Pfam" id="PF19658"/>
    </source>
</evidence>
<feature type="transmembrane region" description="Helical" evidence="2">
    <location>
        <begin position="332"/>
        <end position="354"/>
    </location>
</feature>
<keyword evidence="1" id="KW-0175">Coiled coil</keyword>
<sequence>MSFTKKQISNFLNDNILFRFSIDEDYLIKFNEHNELLKFDEVEKIVESNLKYWNSILKESSNDFTINWQNLYDKIVLIRKYFDEIEYLDLNDINNYLYSYLSSSRELLEPGGFIYILSVNSPIDRDESFRKIKSFVTYYVNQTENNLTEAVKIFVKLSKNMNLIGSYFSNGSDYSFYPALYLLRKSFSNIKENVSDFENNIVAPLSKKLESISDNSDEMYGEITAFVEAQHNEINQHFKETILNLEEFQKSVNNWQDDKKKKLNELEETYKEKLSLEAPEQLWNNRAKEYRIQAIAWTFFLIFVVVSLIWVTKNLVLVFHNYSLNIIKDVPFISESFIFISVISFFIYIIRILIKIVMSNHHLAAEYKQKAALTRFYQSLIKAGTNIDKEERLIIINSLFSRVDTGLVKSDASNDNDTIWAILSKNLK</sequence>
<keyword evidence="2" id="KW-0812">Transmembrane</keyword>
<keyword evidence="2" id="KW-0472">Membrane</keyword>
<evidence type="ECO:0000313" key="4">
    <source>
        <dbReference type="EMBL" id="RHC95664.1"/>
    </source>
</evidence>
<evidence type="ECO:0000313" key="5">
    <source>
        <dbReference type="Proteomes" id="UP000285773"/>
    </source>
</evidence>